<name>A0A7K3VVQ3_9ACTN</name>
<protein>
    <submittedName>
        <fullName evidence="6">MarR family transcriptional regulator</fullName>
    </submittedName>
</protein>
<feature type="domain" description="HTH marR-type" evidence="5">
    <location>
        <begin position="20"/>
        <end position="151"/>
    </location>
</feature>
<evidence type="ECO:0000256" key="3">
    <source>
        <dbReference type="ARBA" id="ARBA00023163"/>
    </source>
</evidence>
<dbReference type="InterPro" id="IPR039422">
    <property type="entry name" value="MarR/SlyA-like"/>
</dbReference>
<dbReference type="GO" id="GO:0003700">
    <property type="term" value="F:DNA-binding transcription factor activity"/>
    <property type="evidence" value="ECO:0007669"/>
    <property type="project" value="InterPro"/>
</dbReference>
<dbReference type="InterPro" id="IPR023187">
    <property type="entry name" value="Tscrpt_reg_MarR-type_CS"/>
</dbReference>
<dbReference type="PANTHER" id="PTHR33164">
    <property type="entry name" value="TRANSCRIPTIONAL REGULATOR, MARR FAMILY"/>
    <property type="match status" value="1"/>
</dbReference>
<dbReference type="Pfam" id="PF01047">
    <property type="entry name" value="MarR"/>
    <property type="match status" value="1"/>
</dbReference>
<evidence type="ECO:0000313" key="6">
    <source>
        <dbReference type="EMBL" id="NEK56706.1"/>
    </source>
</evidence>
<sequence>MTANGAEPMPAAAVPVLDLDRTPGHLIRRAQRVHGALWARQVGAEPTGPQFAVLSGISRRPGLDQTTVGALASLDASSTADIVRRLARRGWVTADPDPADRRRKVLHLTGPARARLRELTARAALVQQALLAPLPGEQRGQFVTDLATVAYEGDPPPRRREGPDDLGLESSTAPGHLIRRAQQVHTASWTRHFGGTLTGPQYAVLCALARHEPSDQATLGDAAALDKSSVAEVVDRLASRELITVLADAGDRRRKALRLSVVAREALPAMTRAATEVQVELLAPLPASAHRRLLDALGAIAHPDASPGT</sequence>
<evidence type="ECO:0000256" key="4">
    <source>
        <dbReference type="SAM" id="MobiDB-lite"/>
    </source>
</evidence>
<dbReference type="AlphaFoldDB" id="A0A7K3VVQ3"/>
<dbReference type="InterPro" id="IPR036390">
    <property type="entry name" value="WH_DNA-bd_sf"/>
</dbReference>
<keyword evidence="2" id="KW-0238">DNA-binding</keyword>
<gene>
    <name evidence="6" type="ORF">GCU56_02295</name>
</gene>
<comment type="caution">
    <text evidence="6">The sequence shown here is derived from an EMBL/GenBank/DDBJ whole genome shotgun (WGS) entry which is preliminary data.</text>
</comment>
<keyword evidence="1" id="KW-0805">Transcription regulation</keyword>
<keyword evidence="3" id="KW-0804">Transcription</keyword>
<dbReference type="GO" id="GO:0003677">
    <property type="term" value="F:DNA binding"/>
    <property type="evidence" value="ECO:0007669"/>
    <property type="project" value="UniProtKB-KW"/>
</dbReference>
<dbReference type="EMBL" id="JAAGWF010000003">
    <property type="protein sequence ID" value="NEK56706.1"/>
    <property type="molecule type" value="Genomic_DNA"/>
</dbReference>
<evidence type="ECO:0000259" key="5">
    <source>
        <dbReference type="PROSITE" id="PS50995"/>
    </source>
</evidence>
<evidence type="ECO:0000256" key="2">
    <source>
        <dbReference type="ARBA" id="ARBA00023125"/>
    </source>
</evidence>
<dbReference type="PANTHER" id="PTHR33164:SF95">
    <property type="entry name" value="TRANSCRIPTIONAL REGULATOR"/>
    <property type="match status" value="1"/>
</dbReference>
<dbReference type="GO" id="GO:0006950">
    <property type="term" value="P:response to stress"/>
    <property type="evidence" value="ECO:0007669"/>
    <property type="project" value="TreeGrafter"/>
</dbReference>
<feature type="region of interest" description="Disordered" evidence="4">
    <location>
        <begin position="151"/>
        <end position="171"/>
    </location>
</feature>
<dbReference type="InterPro" id="IPR000835">
    <property type="entry name" value="HTH_MarR-typ"/>
</dbReference>
<dbReference type="Proteomes" id="UP000470246">
    <property type="component" value="Unassembled WGS sequence"/>
</dbReference>
<accession>A0A7K3VVQ3</accession>
<proteinExistence type="predicted"/>
<dbReference type="Pfam" id="PF12802">
    <property type="entry name" value="MarR_2"/>
    <property type="match status" value="1"/>
</dbReference>
<reference evidence="6 7" key="1">
    <citation type="submission" date="2020-02" db="EMBL/GenBank/DDBJ databases">
        <title>Geodermatophilus sabuli CPCC 205279 I12A-02694.</title>
        <authorList>
            <person name="Jiang Z."/>
        </authorList>
    </citation>
    <scope>NUCLEOTIDE SEQUENCE [LARGE SCALE GENOMIC DNA]</scope>
    <source>
        <strain evidence="6 7">I12A-02694</strain>
    </source>
</reference>
<dbReference type="SMART" id="SM00347">
    <property type="entry name" value="HTH_MARR"/>
    <property type="match status" value="2"/>
</dbReference>
<evidence type="ECO:0000313" key="7">
    <source>
        <dbReference type="Proteomes" id="UP000470246"/>
    </source>
</evidence>
<dbReference type="InterPro" id="IPR036388">
    <property type="entry name" value="WH-like_DNA-bd_sf"/>
</dbReference>
<dbReference type="PROSITE" id="PS50995">
    <property type="entry name" value="HTH_MARR_2"/>
    <property type="match status" value="2"/>
</dbReference>
<dbReference type="SUPFAM" id="SSF46785">
    <property type="entry name" value="Winged helix' DNA-binding domain"/>
    <property type="match status" value="2"/>
</dbReference>
<organism evidence="6 7">
    <name type="scientific">Geodermatophilus sabuli</name>
    <dbReference type="NCBI Taxonomy" id="1564158"/>
    <lineage>
        <taxon>Bacteria</taxon>
        <taxon>Bacillati</taxon>
        <taxon>Actinomycetota</taxon>
        <taxon>Actinomycetes</taxon>
        <taxon>Geodermatophilales</taxon>
        <taxon>Geodermatophilaceae</taxon>
        <taxon>Geodermatophilus</taxon>
    </lineage>
</organism>
<evidence type="ECO:0000256" key="1">
    <source>
        <dbReference type="ARBA" id="ARBA00023015"/>
    </source>
</evidence>
<dbReference type="RefSeq" id="WP_163479891.1">
    <property type="nucleotide sequence ID" value="NZ_JAAGWF010000003.1"/>
</dbReference>
<dbReference type="PROSITE" id="PS01117">
    <property type="entry name" value="HTH_MARR_1"/>
    <property type="match status" value="1"/>
</dbReference>
<keyword evidence="7" id="KW-1185">Reference proteome</keyword>
<feature type="domain" description="HTH marR-type" evidence="5">
    <location>
        <begin position="171"/>
        <end position="302"/>
    </location>
</feature>
<dbReference type="Gene3D" id="1.10.10.10">
    <property type="entry name" value="Winged helix-like DNA-binding domain superfamily/Winged helix DNA-binding domain"/>
    <property type="match status" value="2"/>
</dbReference>